<dbReference type="SUPFAM" id="SSF49562">
    <property type="entry name" value="C2 domain (Calcium/lipid-binding domain, CaLB)"/>
    <property type="match status" value="1"/>
</dbReference>
<dbReference type="AlphaFoldDB" id="A0AAV3A6Y0"/>
<evidence type="ECO:0000256" key="8">
    <source>
        <dbReference type="ARBA" id="ARBA00023157"/>
    </source>
</evidence>
<dbReference type="InterPro" id="IPR052784">
    <property type="entry name" value="Perforin-1_pore-forming"/>
</dbReference>
<dbReference type="PANTHER" id="PTHR46096:SF3">
    <property type="entry name" value="PERFORIN-1"/>
    <property type="match status" value="1"/>
</dbReference>
<dbReference type="InterPro" id="IPR020864">
    <property type="entry name" value="MACPF"/>
</dbReference>
<dbReference type="Gene3D" id="2.60.40.150">
    <property type="entry name" value="C2 domain"/>
    <property type="match status" value="1"/>
</dbReference>
<dbReference type="PROSITE" id="PS51412">
    <property type="entry name" value="MACPF_2"/>
    <property type="match status" value="1"/>
</dbReference>
<comment type="similarity">
    <text evidence="3">Belongs to the complement C6/C7/C8/C9 family.</text>
</comment>
<gene>
    <name evidence="11" type="ORF">GDO54_014871</name>
</gene>
<dbReference type="EMBL" id="DYDO01000008">
    <property type="protein sequence ID" value="DBA18982.1"/>
    <property type="molecule type" value="Genomic_DNA"/>
</dbReference>
<dbReference type="GO" id="GO:0001913">
    <property type="term" value="P:T cell mediated cytotoxicity"/>
    <property type="evidence" value="ECO:0007669"/>
    <property type="project" value="TreeGrafter"/>
</dbReference>
<evidence type="ECO:0000256" key="2">
    <source>
        <dbReference type="ARBA" id="ARBA00004613"/>
    </source>
</evidence>
<keyword evidence="6" id="KW-0204">Cytolysis</keyword>
<dbReference type="InterPro" id="IPR020863">
    <property type="entry name" value="MACPF_CS"/>
</dbReference>
<feature type="chain" id="PRO_5043528280" description="MACPF domain-containing protein" evidence="9">
    <location>
        <begin position="17"/>
        <end position="480"/>
    </location>
</feature>
<dbReference type="GO" id="GO:0022829">
    <property type="term" value="F:wide pore channel activity"/>
    <property type="evidence" value="ECO:0007669"/>
    <property type="project" value="TreeGrafter"/>
</dbReference>
<keyword evidence="12" id="KW-1185">Reference proteome</keyword>
<evidence type="ECO:0000259" key="10">
    <source>
        <dbReference type="PROSITE" id="PS51412"/>
    </source>
</evidence>
<evidence type="ECO:0000256" key="5">
    <source>
        <dbReference type="ARBA" id="ARBA00022729"/>
    </source>
</evidence>
<dbReference type="GO" id="GO:0016020">
    <property type="term" value="C:membrane"/>
    <property type="evidence" value="ECO:0007669"/>
    <property type="project" value="UniProtKB-SubCell"/>
</dbReference>
<dbReference type="SMART" id="SM00457">
    <property type="entry name" value="MACPF"/>
    <property type="match status" value="1"/>
</dbReference>
<evidence type="ECO:0000256" key="1">
    <source>
        <dbReference type="ARBA" id="ARBA00004370"/>
    </source>
</evidence>
<dbReference type="Pfam" id="PF00168">
    <property type="entry name" value="C2"/>
    <property type="match status" value="1"/>
</dbReference>
<dbReference type="GO" id="GO:0001771">
    <property type="term" value="P:immunological synapse formation"/>
    <property type="evidence" value="ECO:0007669"/>
    <property type="project" value="TreeGrafter"/>
</dbReference>
<keyword evidence="4" id="KW-0964">Secreted</keyword>
<accession>A0AAV3A6Y0</accession>
<dbReference type="InterPro" id="IPR000008">
    <property type="entry name" value="C2_dom"/>
</dbReference>
<dbReference type="Pfam" id="PF01823">
    <property type="entry name" value="MACPF"/>
    <property type="match status" value="1"/>
</dbReference>
<dbReference type="GO" id="GO:0005576">
    <property type="term" value="C:extracellular region"/>
    <property type="evidence" value="ECO:0007669"/>
    <property type="project" value="UniProtKB-SubCell"/>
</dbReference>
<name>A0AAV3A6Y0_PYXAD</name>
<protein>
    <recommendedName>
        <fullName evidence="10">MACPF domain-containing protein</fullName>
    </recommendedName>
</protein>
<organism evidence="11 12">
    <name type="scientific">Pyxicephalus adspersus</name>
    <name type="common">African bullfrog</name>
    <dbReference type="NCBI Taxonomy" id="30357"/>
    <lineage>
        <taxon>Eukaryota</taxon>
        <taxon>Metazoa</taxon>
        <taxon>Chordata</taxon>
        <taxon>Craniata</taxon>
        <taxon>Vertebrata</taxon>
        <taxon>Euteleostomi</taxon>
        <taxon>Amphibia</taxon>
        <taxon>Batrachia</taxon>
        <taxon>Anura</taxon>
        <taxon>Neobatrachia</taxon>
        <taxon>Ranoidea</taxon>
        <taxon>Pyxicephalidae</taxon>
        <taxon>Pyxicephalinae</taxon>
        <taxon>Pyxicephalus</taxon>
    </lineage>
</organism>
<evidence type="ECO:0000256" key="3">
    <source>
        <dbReference type="ARBA" id="ARBA00009214"/>
    </source>
</evidence>
<comment type="subcellular location">
    <subcellularLocation>
        <location evidence="1">Membrane</location>
    </subcellularLocation>
    <subcellularLocation>
        <location evidence="2">Secreted</location>
    </subcellularLocation>
</comment>
<dbReference type="GO" id="GO:0031640">
    <property type="term" value="P:killing of cells of another organism"/>
    <property type="evidence" value="ECO:0007669"/>
    <property type="project" value="UniProtKB-KW"/>
</dbReference>
<dbReference type="GO" id="GO:0051607">
    <property type="term" value="P:defense response to virus"/>
    <property type="evidence" value="ECO:0007669"/>
    <property type="project" value="TreeGrafter"/>
</dbReference>
<keyword evidence="8" id="KW-1015">Disulfide bond</keyword>
<sequence length="480" mass="53544">MLTFFGFLILHRSICTTPPILTYSCVTGTEAQCKTAKFLPGHTLLVDKTCTLCNNPYAKNALQKLPMALVDWRPESSCSRQIVSSVSESKVSLAKEATSSVQNDWKVGLDVTVKMVKAKTSVAGSHSDMAKFSDNKSLNDKYSYLSHKLQCTYYSFSLSSDPPLTPHFTKALKNLPKSYNVSTKAAYRLIIEKFGTHFITQAKVDEVKDCLNAEAEIAASTIDKEGKLISTIDHCKQKANKANYGDSFHQTLKERIWEVKGGKATFDLLSAVQGKKEVFENWMESLKTDPGLVSYSLEPIHNLVRLKGPQKENLKLAVETYIKDMAVRENCSCSAPSFTSPVEDCPCICPATQYTDSNCCPSQRGIGKLHITIKSATGLRGDRFSKTDGYVKFGFDSDNRATRTIWNNNHPPKTYTIEVWDEDNKYDYDLLGKCEQPLISGKWSETCYLKHGSLSYSISVICSSYLHGPYCKDYSPVPPK</sequence>
<evidence type="ECO:0000256" key="9">
    <source>
        <dbReference type="SAM" id="SignalP"/>
    </source>
</evidence>
<proteinExistence type="inferred from homology"/>
<reference evidence="11" key="1">
    <citation type="thesis" date="2020" institute="ProQuest LLC" country="789 East Eisenhower Parkway, Ann Arbor, MI, USA">
        <title>Comparative Genomics and Chromosome Evolution.</title>
        <authorList>
            <person name="Mudd A.B."/>
        </authorList>
    </citation>
    <scope>NUCLEOTIDE SEQUENCE</scope>
    <source>
        <strain evidence="11">1538</strain>
        <tissue evidence="11">Blood</tissue>
    </source>
</reference>
<evidence type="ECO:0000313" key="12">
    <source>
        <dbReference type="Proteomes" id="UP001181693"/>
    </source>
</evidence>
<feature type="signal peptide" evidence="9">
    <location>
        <begin position="1"/>
        <end position="16"/>
    </location>
</feature>
<comment type="caution">
    <text evidence="11">The sequence shown here is derived from an EMBL/GenBank/DDBJ whole genome shotgun (WGS) entry which is preliminary data.</text>
</comment>
<keyword evidence="5 9" id="KW-0732">Signal</keyword>
<evidence type="ECO:0000256" key="6">
    <source>
        <dbReference type="ARBA" id="ARBA00022852"/>
    </source>
</evidence>
<evidence type="ECO:0000256" key="4">
    <source>
        <dbReference type="ARBA" id="ARBA00022525"/>
    </source>
</evidence>
<dbReference type="Proteomes" id="UP001181693">
    <property type="component" value="Unassembled WGS sequence"/>
</dbReference>
<evidence type="ECO:0000256" key="7">
    <source>
        <dbReference type="ARBA" id="ARBA00023136"/>
    </source>
</evidence>
<dbReference type="PROSITE" id="PS00279">
    <property type="entry name" value="MACPF_1"/>
    <property type="match status" value="1"/>
</dbReference>
<keyword evidence="7" id="KW-0472">Membrane</keyword>
<feature type="domain" description="MACPF" evidence="10">
    <location>
        <begin position="11"/>
        <end position="329"/>
    </location>
</feature>
<dbReference type="InterPro" id="IPR035892">
    <property type="entry name" value="C2_domain_sf"/>
</dbReference>
<evidence type="ECO:0000313" key="11">
    <source>
        <dbReference type="EMBL" id="DBA18982.1"/>
    </source>
</evidence>
<dbReference type="PANTHER" id="PTHR46096">
    <property type="entry name" value="PERFORIN-1"/>
    <property type="match status" value="1"/>
</dbReference>